<feature type="transmembrane region" description="Helical" evidence="7">
    <location>
        <begin position="725"/>
        <end position="742"/>
    </location>
</feature>
<feature type="transmembrane region" description="Helical" evidence="7">
    <location>
        <begin position="183"/>
        <end position="216"/>
    </location>
</feature>
<dbReference type="GO" id="GO:0042391">
    <property type="term" value="P:regulation of membrane potential"/>
    <property type="evidence" value="ECO:0007669"/>
    <property type="project" value="TreeGrafter"/>
</dbReference>
<name>A0A2P6TXZ5_CHLSO</name>
<feature type="transmembrane region" description="Helical" evidence="7">
    <location>
        <begin position="423"/>
        <end position="443"/>
    </location>
</feature>
<feature type="region of interest" description="Disordered" evidence="6">
    <location>
        <begin position="1941"/>
        <end position="1987"/>
    </location>
</feature>
<dbReference type="Pfam" id="PF23188">
    <property type="entry name" value="THU_Piezo1"/>
    <property type="match status" value="1"/>
</dbReference>
<evidence type="ECO:0000256" key="3">
    <source>
        <dbReference type="ARBA" id="ARBA00022692"/>
    </source>
</evidence>
<accession>A0A2P6TXZ5</accession>
<feature type="transmembrane region" description="Helical" evidence="7">
    <location>
        <begin position="952"/>
        <end position="970"/>
    </location>
</feature>
<dbReference type="STRING" id="3076.A0A2P6TXZ5"/>
<evidence type="ECO:0000256" key="5">
    <source>
        <dbReference type="ARBA" id="ARBA00023136"/>
    </source>
</evidence>
<comment type="caution">
    <text evidence="11">The sequence shown here is derived from an EMBL/GenBank/DDBJ whole genome shotgun (WGS) entry which is preliminary data.</text>
</comment>
<comment type="subcellular location">
    <subcellularLocation>
        <location evidence="1">Membrane</location>
        <topology evidence="1">Multi-pass membrane protein</topology>
    </subcellularLocation>
</comment>
<dbReference type="Pfam" id="PF24874">
    <property type="entry name" value="Piezo_THU9_anchor"/>
    <property type="match status" value="1"/>
</dbReference>
<evidence type="ECO:0000256" key="7">
    <source>
        <dbReference type="SAM" id="Phobius"/>
    </source>
</evidence>
<feature type="transmembrane region" description="Helical" evidence="7">
    <location>
        <begin position="566"/>
        <end position="584"/>
    </location>
</feature>
<feature type="region of interest" description="Disordered" evidence="6">
    <location>
        <begin position="313"/>
        <end position="349"/>
    </location>
</feature>
<dbReference type="InterPro" id="IPR027272">
    <property type="entry name" value="Piezo"/>
</dbReference>
<feature type="transmembrane region" description="Helical" evidence="7">
    <location>
        <begin position="463"/>
        <end position="481"/>
    </location>
</feature>
<sequence>MRPAAAHMHPGPATRAASAAHAAAPPSGLLAALTLLLVAWTNVSLGVGLLYLTAFLTWAASCAPAAARHGAGAKRLWAAISGLSALCLLAQLFLQAAFLLGAPGLAAVAPVLRLLGFPAPHGTADVLLAVVPLLLVLMAAAAQVQAARDADSRQQRLAAEGMELQPVGAAAWRRPHGGAMPAASAWAAALALLAAAVAQPSLLAAPYMLAVAAALWRWSGGTAGSSGLSRLPLLKLYTAAAVAGVYLWQAAPTRWPLLLAWARVLGLTSFADPAATWQQLLPAAVQLAAMLVLLPLLSFRLVAGSGSSRPAGLAGSAPWPSSERAPLLQHDQQQQAEQQAQPPAMPASPVRAAGPALTLPQLLYLLLLDTAVVLGRESAVVAAVLCSAALVRPSLLAGVLLLWGLGALLARPIAAGLRSCSRILTAALLVWQLGCYVASITAHVARIPDAAQAVGLQAAATPWPLLVMLAAAAATAALAGSRGSSGGQQQMPPRLQALLARLARLQGGGSSSSTPASPTASHVPGTDAAAAPWLLAWALLLRALWYIGLAAVPAVLFVVGSLCYDVLHGAYLAGLLAVLAVRTLRLKPLFSEAVLRSRRWTWLRCYCSLHLVAAFVAYVGGLPGTDDVLQPANQQQLLTVLGLWRPSVLLSMLPLLGLLLLASLHSAVDAAVHRLAREQAYLSSVGGVQTWHSPGLIYTCRLAVAFGPTLLAALGYLLVLFDCPISLLSLAWLLVLALAFVCQPLPGRWQEVDGGSNILQAAMQGLVQRLGGQRVSLRHSPATRWAPLLLLAAFASADFAAQALLPAAAAADAAGWISLPEGVLDFVQSVVGLSHQAQGMELAVLLLRPLVMLAMLAMLRPAFCLGTLHRQLQEDALPPEVQDARRLHEQLGLRALAKRLVLLHGSKAVALAAFAAAMQQAGAAGMLLIAGVVLLAPALGAPRAGATRRQPLLHTGLTAAAAMAILWILAQTALCVPYIQDLLLHLSPDALDFARWTGFRLPPPPEPGGPSEAASTQLERLLRLKMLLLVAVALRMRAFRWQAKLPEEVRAAGRCGAPCPLFWPCSPGYEPPPLDMPAGSTAWPWLGARTLLGALHEALALLLSKAQHATAQALRAVDWPAGEEERAEQQQQQQQQQFVASGGAVPAGSASASQRQWWLLRFAFQDWTERCWQEWRLDITLFVLLLAAFAAANALSLVAITFVGLGMALGPRAQQRLFKFVVVPTLGMLALGEYAVLLGPPPRLHLLLAMARELKAWLGLVDVDPSTLWLLLLAYGASVLLVHADDWERCAGAQQGWQAQQPVAAGQQQPDVAVGQISRASSFDGIECPSPPPGRSSGPPWALEKAEGGGPARQHATLQVSAAEPLLGPGAGQAAGSASDDSTGAPGLWQPLTLEAQPGWQWHDRLRYWFFRFFLDALLVCVVALSTLEVDALHLCYLALVLWLFRNRIALRYLRNRLFVWLPLLNFAVICATLIYQAPLQLLLPGQRTGKECSVAHVIGLFRLDWDESLLSLGYRGALADCLLWLLIRMQTHIFGSATYDQVQRVVRQEEEREAAEVVAELAASTAKHAAAALEESRQRAAREQRMARLKAASTGAAIDDLYRLPTAPQPAAVQPPPPGAGTSTSELDKSGASSGGAPAGTEPPPAVPATAGEAAAVARAAAVETSARFGSAALAWLRQRLRRTDRESYLCCTLFVAAFLADCSLLALVLPLSLFCYALVSPRPSRLYWRAMLIYTELLVVAQFAAAIPAHLHCPFLTPQLTHSAEVLGIHGADVTRAVPIFLAYLATLFHTFSLPVRLSSDPGSTGLAAADSAGPEAGAEEAPGGDMEAGTAGQQGPLNRRRSSERFLGEQLGSSVSGSLQSLGLRLLQGCYAAYEFLLRSCTVSERAPHFVLVTLPAPSTAAEAAEGGHPGPAWGEQLRVQLQNVLDGLRRSDIAAARERQDQQRASTEEVTEGPPLTFGTSGGPSGTAAPAGPTAQQQSVEVAQPAGSGLAAAATGAAGTVSLGFPDLSTMGPLQLTFVSVQPGSTSGGGGSGAAQDGSKPGSSGSVNVLFEVTPLHSMPANSEGWCSVPGWPLRALNPARAVAATLLRYQQTAASEEQAQDTGEEGAGSLESSELQVLAVEHFSREPQDWYAATTLLDFVAWILVILWYNRVVSSAGSLSDITSKHVIPLQYLATLLIVFALLVLDRVAYTLGSPLLKAALHTGEMVVWLTYALETFWSPLTSASARMLLRYVLALKCGSFALGALQLRSGYPPAAASSGMGRQTFWFMRHVNSTRAIAFQVFLALPFVYELRLLLDWTCTATTLTLMDWFKLEDIAVSLYFVAWNRKLRATKRLGERQPRWLKLVQGLLLFAGLLLLLWVPLLLFSSAAPTFVIPKIQSHGVNATLHAAWGSAAAADFPLYAAGGRRQCQQFLPDDSSLPEELATQGYKAAQFQLLCTGQDADAYWEVTPPAQRALVGALAGQEGGPDVSLSIAWTVERDLPPPSEHGGPMCTGSITIPLDPASQQQLADVLRGTAPSAQLLRANASGDASAALYPLVWLLRGDACVGSPLQLRDVLPTAPGGQAWSGLWAACNASLLPLPSNVAAAVPGLESSSIADNSLAQQRRLAGMADSTSEVAKATSAARWWQLTCGAVNSMGAAVEPQAEEPGLADCGADYGGPRLVAVMERVQGGLIGETLSRLGVAGLYTVVVLSISRFLRLSFSNIRARIPFEDLPHPGPVVSLCQDIAIARASGLLAAEERLFWKLIDLYRAPAAMIALTGQNPPPMRR</sequence>
<keyword evidence="12" id="KW-1185">Reference proteome</keyword>
<feature type="transmembrane region" description="Helical" evidence="7">
    <location>
        <begin position="126"/>
        <end position="147"/>
    </location>
</feature>
<comment type="similarity">
    <text evidence="2">Belongs to the PIEZO (TC 1.A.75) family.</text>
</comment>
<gene>
    <name evidence="11" type="ORF">C2E21_2194</name>
</gene>
<evidence type="ECO:0000313" key="11">
    <source>
        <dbReference type="EMBL" id="PRW58918.1"/>
    </source>
</evidence>
<feature type="transmembrane region" description="Helical" evidence="7">
    <location>
        <begin position="842"/>
        <end position="863"/>
    </location>
</feature>
<protein>
    <submittedName>
        <fullName evidence="11">Piezo-type mechanosensitive ion channel-like protein isoform X1</fullName>
    </submittedName>
</protein>
<dbReference type="GO" id="GO:0050982">
    <property type="term" value="P:detection of mechanical stimulus"/>
    <property type="evidence" value="ECO:0007669"/>
    <property type="project" value="TreeGrafter"/>
</dbReference>
<evidence type="ECO:0000259" key="8">
    <source>
        <dbReference type="Pfam" id="PF12166"/>
    </source>
</evidence>
<dbReference type="GO" id="GO:0008381">
    <property type="term" value="F:mechanosensitive monoatomic ion channel activity"/>
    <property type="evidence" value="ECO:0007669"/>
    <property type="project" value="InterPro"/>
</dbReference>
<dbReference type="OrthoDB" id="303066at2759"/>
<dbReference type="Proteomes" id="UP000239899">
    <property type="component" value="Unassembled WGS sequence"/>
</dbReference>
<feature type="region of interest" description="Disordered" evidence="6">
    <location>
        <begin position="1324"/>
        <end position="1348"/>
    </location>
</feature>
<feature type="transmembrane region" description="Helical" evidence="7">
    <location>
        <begin position="283"/>
        <end position="303"/>
    </location>
</feature>
<feature type="compositionally biased region" description="Low complexity" evidence="6">
    <location>
        <begin position="1810"/>
        <end position="1832"/>
    </location>
</feature>
<feature type="transmembrane region" description="Helical" evidence="7">
    <location>
        <begin position="1432"/>
        <end position="1451"/>
    </location>
</feature>
<feature type="region of interest" description="Disordered" evidence="6">
    <location>
        <begin position="1807"/>
        <end position="1845"/>
    </location>
</feature>
<evidence type="ECO:0000256" key="2">
    <source>
        <dbReference type="ARBA" id="ARBA00007821"/>
    </source>
</evidence>
<feature type="transmembrane region" description="Helical" evidence="7">
    <location>
        <begin position="46"/>
        <end position="67"/>
    </location>
</feature>
<feature type="transmembrane region" description="Helical" evidence="7">
    <location>
        <begin position="923"/>
        <end position="940"/>
    </location>
</feature>
<keyword evidence="5 7" id="KW-0472">Membrane</keyword>
<evidence type="ECO:0000256" key="4">
    <source>
        <dbReference type="ARBA" id="ARBA00022989"/>
    </source>
</evidence>
<feature type="transmembrane region" description="Helical" evidence="7">
    <location>
        <begin position="2272"/>
        <end position="2295"/>
    </location>
</feature>
<evidence type="ECO:0000259" key="9">
    <source>
        <dbReference type="Pfam" id="PF23188"/>
    </source>
</evidence>
<dbReference type="Pfam" id="PF12166">
    <property type="entry name" value="Piezo_cap"/>
    <property type="match status" value="1"/>
</dbReference>
<feature type="compositionally biased region" description="Low complexity" evidence="6">
    <location>
        <begin position="325"/>
        <end position="342"/>
    </location>
</feature>
<feature type="transmembrane region" description="Helical" evidence="7">
    <location>
        <begin position="643"/>
        <end position="664"/>
    </location>
</feature>
<feature type="transmembrane region" description="Helical" evidence="7">
    <location>
        <begin position="2353"/>
        <end position="2375"/>
    </location>
</feature>
<dbReference type="GO" id="GO:0005261">
    <property type="term" value="F:monoatomic cation channel activity"/>
    <property type="evidence" value="ECO:0007669"/>
    <property type="project" value="TreeGrafter"/>
</dbReference>
<feature type="region of interest" description="Disordered" evidence="6">
    <location>
        <begin position="1608"/>
        <end position="1652"/>
    </location>
</feature>
<feature type="compositionally biased region" description="Low complexity" evidence="6">
    <location>
        <begin position="1970"/>
        <end position="1983"/>
    </location>
</feature>
<feature type="transmembrane region" description="Helical" evidence="7">
    <location>
        <begin position="1217"/>
        <end position="1237"/>
    </location>
</feature>
<feature type="transmembrane region" description="Helical" evidence="7">
    <location>
        <begin position="1689"/>
        <end position="1721"/>
    </location>
</feature>
<reference evidence="11 12" key="1">
    <citation type="journal article" date="2018" name="Plant J.">
        <title>Genome sequences of Chlorella sorokiniana UTEX 1602 and Micractinium conductrix SAG 241.80: implications to maltose excretion by a green alga.</title>
        <authorList>
            <person name="Arriola M.B."/>
            <person name="Velmurugan N."/>
            <person name="Zhang Y."/>
            <person name="Plunkett M.H."/>
            <person name="Hondzo H."/>
            <person name="Barney B.M."/>
        </authorList>
    </citation>
    <scope>NUCLEOTIDE SEQUENCE [LARGE SCALE GENOMIC DNA]</scope>
    <source>
        <strain evidence="12">UTEX 1602</strain>
    </source>
</reference>
<evidence type="ECO:0000313" key="12">
    <source>
        <dbReference type="Proteomes" id="UP000239899"/>
    </source>
</evidence>
<feature type="transmembrane region" description="Helical" evidence="7">
    <location>
        <begin position="391"/>
        <end position="411"/>
    </location>
</feature>
<feature type="transmembrane region" description="Helical" evidence="7">
    <location>
        <begin position="2234"/>
        <end position="2251"/>
    </location>
</feature>
<feature type="transmembrane region" description="Helical" evidence="7">
    <location>
        <begin position="702"/>
        <end position="719"/>
    </location>
</feature>
<dbReference type="PANTHER" id="PTHR13167">
    <property type="entry name" value="PIEZO-TYPE MECHANOSENSITIVE ION CHANNEL COMPONENT"/>
    <property type="match status" value="1"/>
</dbReference>
<dbReference type="InterPro" id="IPR031334">
    <property type="entry name" value="Piezo_cap_dom"/>
</dbReference>
<evidence type="ECO:0000256" key="6">
    <source>
        <dbReference type="SAM" id="MobiDB-lite"/>
    </source>
</evidence>
<feature type="transmembrane region" description="Helical" evidence="7">
    <location>
        <begin position="1179"/>
        <end position="1205"/>
    </location>
</feature>
<feature type="transmembrane region" description="Helical" evidence="7">
    <location>
        <begin position="2174"/>
        <end position="2194"/>
    </location>
</feature>
<feature type="transmembrane region" description="Helical" evidence="7">
    <location>
        <begin position="1733"/>
        <end position="1753"/>
    </location>
</feature>
<evidence type="ECO:0000256" key="1">
    <source>
        <dbReference type="ARBA" id="ARBA00004141"/>
    </source>
</evidence>
<dbReference type="InterPro" id="IPR056768">
    <property type="entry name" value="THU_Piezo"/>
</dbReference>
<feature type="transmembrane region" description="Helical" evidence="7">
    <location>
        <begin position="605"/>
        <end position="623"/>
    </location>
</feature>
<dbReference type="PANTHER" id="PTHR13167:SF25">
    <property type="entry name" value="PIEZO-TYPE MECHANOSENSITIVE ION CHANNEL COMPONENT"/>
    <property type="match status" value="1"/>
</dbReference>
<feature type="domain" description="Piezo THU9 and anchor" evidence="10">
    <location>
        <begin position="2133"/>
        <end position="2372"/>
    </location>
</feature>
<dbReference type="EMBL" id="LHPG02000004">
    <property type="protein sequence ID" value="PRW58918.1"/>
    <property type="molecule type" value="Genomic_DNA"/>
</dbReference>
<feature type="region of interest" description="Disordered" evidence="6">
    <location>
        <begin position="2024"/>
        <end position="2050"/>
    </location>
</feature>
<feature type="transmembrane region" description="Helical" evidence="7">
    <location>
        <begin position="228"/>
        <end position="248"/>
    </location>
</feature>
<dbReference type="GO" id="GO:0016020">
    <property type="term" value="C:membrane"/>
    <property type="evidence" value="ECO:0007669"/>
    <property type="project" value="UniProtKB-SubCell"/>
</dbReference>
<proteinExistence type="inferred from homology"/>
<evidence type="ECO:0000259" key="10">
    <source>
        <dbReference type="Pfam" id="PF24874"/>
    </source>
</evidence>
<feature type="domain" description="Piezo non-specific cation channel cap" evidence="8">
    <location>
        <begin position="2433"/>
        <end position="2767"/>
    </location>
</feature>
<keyword evidence="4 7" id="KW-1133">Transmembrane helix</keyword>
<feature type="transmembrane region" description="Helical" evidence="7">
    <location>
        <begin position="2201"/>
        <end position="2219"/>
    </location>
</feature>
<dbReference type="GO" id="GO:0071260">
    <property type="term" value="P:cellular response to mechanical stimulus"/>
    <property type="evidence" value="ECO:0007669"/>
    <property type="project" value="TreeGrafter"/>
</dbReference>
<organism evidence="11 12">
    <name type="scientific">Chlorella sorokiniana</name>
    <name type="common">Freshwater green alga</name>
    <dbReference type="NCBI Taxonomy" id="3076"/>
    <lineage>
        <taxon>Eukaryota</taxon>
        <taxon>Viridiplantae</taxon>
        <taxon>Chlorophyta</taxon>
        <taxon>core chlorophytes</taxon>
        <taxon>Trebouxiophyceae</taxon>
        <taxon>Chlorellales</taxon>
        <taxon>Chlorellaceae</taxon>
        <taxon>Chlorella clade</taxon>
        <taxon>Chlorella</taxon>
    </lineage>
</organism>
<feature type="domain" description="Piezo transmembrane helical unit" evidence="9">
    <location>
        <begin position="1689"/>
        <end position="1751"/>
    </location>
</feature>
<keyword evidence="3 7" id="KW-0812">Transmembrane</keyword>
<feature type="transmembrane region" description="Helical" evidence="7">
    <location>
        <begin position="79"/>
        <end position="106"/>
    </location>
</feature>
<dbReference type="InterPro" id="IPR056770">
    <property type="entry name" value="Piezo_THU9_anchor"/>
</dbReference>
<feature type="transmembrane region" description="Helical" evidence="7">
    <location>
        <begin position="2135"/>
        <end position="2154"/>
    </location>
</feature>
<feature type="transmembrane region" description="Helical" evidence="7">
    <location>
        <begin position="1458"/>
        <end position="1478"/>
    </location>
</feature>